<evidence type="ECO:0000313" key="2">
    <source>
        <dbReference type="Proteomes" id="UP000230706"/>
    </source>
</evidence>
<dbReference type="EMBL" id="PFBF01000038">
    <property type="protein sequence ID" value="PIR86295.1"/>
    <property type="molecule type" value="Genomic_DNA"/>
</dbReference>
<gene>
    <name evidence="1" type="ORF">COU13_01690</name>
</gene>
<comment type="caution">
    <text evidence="1">The sequence shown here is derived from an EMBL/GenBank/DDBJ whole genome shotgun (WGS) entry which is preliminary data.</text>
</comment>
<organism evidence="1 2">
    <name type="scientific">Candidatus Kaiserbacteria bacterium CG10_big_fil_rev_8_21_14_0_10_43_70</name>
    <dbReference type="NCBI Taxonomy" id="1974605"/>
    <lineage>
        <taxon>Bacteria</taxon>
        <taxon>Candidatus Kaiseribacteriota</taxon>
    </lineage>
</organism>
<proteinExistence type="predicted"/>
<protein>
    <submittedName>
        <fullName evidence="1">Uncharacterized protein</fullName>
    </submittedName>
</protein>
<reference evidence="2" key="1">
    <citation type="submission" date="2017-09" db="EMBL/GenBank/DDBJ databases">
        <title>Depth-based differentiation of microbial function through sediment-hosted aquifers and enrichment of novel symbionts in the deep terrestrial subsurface.</title>
        <authorList>
            <person name="Probst A.J."/>
            <person name="Ladd B."/>
            <person name="Jarett J.K."/>
            <person name="Geller-Mcgrath D.E."/>
            <person name="Sieber C.M.K."/>
            <person name="Emerson J.B."/>
            <person name="Anantharaman K."/>
            <person name="Thomas B.C."/>
            <person name="Malmstrom R."/>
            <person name="Stieglmeier M."/>
            <person name="Klingl A."/>
            <person name="Woyke T."/>
            <person name="Ryan C.M."/>
            <person name="Banfield J.F."/>
        </authorList>
    </citation>
    <scope>NUCLEOTIDE SEQUENCE [LARGE SCALE GENOMIC DNA]</scope>
</reference>
<sequence length="94" mass="10640">MNAKKDIEPKRTFDEYIELGSSRANIFGHNFSALQAFKRTERIVAALYLLTNNVPYDEPIRQTIRSKGHKLIHLTIELKSGFGSGNRTTVFSVA</sequence>
<name>A0A2H0UKK1_9BACT</name>
<dbReference type="AlphaFoldDB" id="A0A2H0UKK1"/>
<dbReference type="Proteomes" id="UP000230706">
    <property type="component" value="Unassembled WGS sequence"/>
</dbReference>
<feature type="non-terminal residue" evidence="1">
    <location>
        <position position="94"/>
    </location>
</feature>
<accession>A0A2H0UKK1</accession>
<evidence type="ECO:0000313" key="1">
    <source>
        <dbReference type="EMBL" id="PIR86295.1"/>
    </source>
</evidence>